<evidence type="ECO:0000256" key="1">
    <source>
        <dbReference type="ARBA" id="ARBA00022679"/>
    </source>
</evidence>
<proteinExistence type="inferred from homology"/>
<dbReference type="STRING" id="1217970.SAMN05444002_1813"/>
<gene>
    <name evidence="4" type="ORF">SAMN05444002_1813</name>
</gene>
<dbReference type="InterPro" id="IPR000462">
    <property type="entry name" value="CDP-OH_P_trans"/>
</dbReference>
<sequence>MLDGVARKLIDPPLNRAGTMLASRGWQADHVTLAGLGLGLAAAALIWAGLPGIALIPLLASRIADGLDGAVARATAKTDFGGYLDICADFAFYAAIPLAFVLSNPAGNGAAGAFLLACFYINGSTFLGYAILAERAKMQTSSRGAKTLYFTGGLLEGTETIVFFCAICALPHLFNPLAWAFGALCLVTATSRVLLAHHTFRAKDT</sequence>
<dbReference type="GO" id="GO:0016020">
    <property type="term" value="C:membrane"/>
    <property type="evidence" value="ECO:0007669"/>
    <property type="project" value="InterPro"/>
</dbReference>
<dbReference type="InterPro" id="IPR043130">
    <property type="entry name" value="CDP-OH_PTrfase_TM_dom"/>
</dbReference>
<feature type="transmembrane region" description="Helical" evidence="3">
    <location>
        <begin position="178"/>
        <end position="195"/>
    </location>
</feature>
<protein>
    <submittedName>
        <fullName evidence="4">Phosphatidylglycerophosphate synthase</fullName>
    </submittedName>
</protein>
<keyword evidence="3" id="KW-0472">Membrane</keyword>
<evidence type="ECO:0000313" key="5">
    <source>
        <dbReference type="Proteomes" id="UP000184932"/>
    </source>
</evidence>
<dbReference type="InterPro" id="IPR048254">
    <property type="entry name" value="CDP_ALCOHOL_P_TRANSF_CS"/>
</dbReference>
<dbReference type="Gene3D" id="1.20.120.1760">
    <property type="match status" value="1"/>
</dbReference>
<evidence type="ECO:0000256" key="3">
    <source>
        <dbReference type="SAM" id="Phobius"/>
    </source>
</evidence>
<feature type="transmembrane region" description="Helical" evidence="3">
    <location>
        <begin position="109"/>
        <end position="132"/>
    </location>
</feature>
<comment type="similarity">
    <text evidence="2">Belongs to the CDP-alcohol phosphatidyltransferase class-I family.</text>
</comment>
<dbReference type="Pfam" id="PF01066">
    <property type="entry name" value="CDP-OH_P_transf"/>
    <property type="match status" value="1"/>
</dbReference>
<dbReference type="GO" id="GO:0008654">
    <property type="term" value="P:phospholipid biosynthetic process"/>
    <property type="evidence" value="ECO:0007669"/>
    <property type="project" value="InterPro"/>
</dbReference>
<dbReference type="GO" id="GO:0016780">
    <property type="term" value="F:phosphotransferase activity, for other substituted phosphate groups"/>
    <property type="evidence" value="ECO:0007669"/>
    <property type="project" value="InterPro"/>
</dbReference>
<feature type="transmembrane region" description="Helical" evidence="3">
    <location>
        <begin position="33"/>
        <end position="59"/>
    </location>
</feature>
<dbReference type="Proteomes" id="UP000184932">
    <property type="component" value="Unassembled WGS sequence"/>
</dbReference>
<keyword evidence="1 2" id="KW-0808">Transferase</keyword>
<dbReference type="RefSeq" id="WP_074255909.1">
    <property type="nucleotide sequence ID" value="NZ_FSRL01000001.1"/>
</dbReference>
<name>A0A1N6FNH0_9RHOB</name>
<feature type="transmembrane region" description="Helical" evidence="3">
    <location>
        <begin position="80"/>
        <end position="103"/>
    </location>
</feature>
<reference evidence="5" key="1">
    <citation type="submission" date="2016-11" db="EMBL/GenBank/DDBJ databases">
        <authorList>
            <person name="Varghese N."/>
            <person name="Submissions S."/>
        </authorList>
    </citation>
    <scope>NUCLEOTIDE SEQUENCE [LARGE SCALE GENOMIC DNA]</scope>
    <source>
        <strain evidence="5">DSM 29440</strain>
    </source>
</reference>
<feature type="transmembrane region" description="Helical" evidence="3">
    <location>
        <begin position="153"/>
        <end position="172"/>
    </location>
</feature>
<dbReference type="AlphaFoldDB" id="A0A1N6FNH0"/>
<evidence type="ECO:0000313" key="4">
    <source>
        <dbReference type="EMBL" id="SIN96750.1"/>
    </source>
</evidence>
<dbReference type="EMBL" id="FSRL01000001">
    <property type="protein sequence ID" value="SIN96750.1"/>
    <property type="molecule type" value="Genomic_DNA"/>
</dbReference>
<keyword evidence="5" id="KW-1185">Reference proteome</keyword>
<keyword evidence="3" id="KW-1133">Transmembrane helix</keyword>
<dbReference type="OrthoDB" id="9790577at2"/>
<organism evidence="4 5">
    <name type="scientific">Vannielia litorea</name>
    <dbReference type="NCBI Taxonomy" id="1217970"/>
    <lineage>
        <taxon>Bacteria</taxon>
        <taxon>Pseudomonadati</taxon>
        <taxon>Pseudomonadota</taxon>
        <taxon>Alphaproteobacteria</taxon>
        <taxon>Rhodobacterales</taxon>
        <taxon>Paracoccaceae</taxon>
        <taxon>Vannielia</taxon>
    </lineage>
</organism>
<dbReference type="PROSITE" id="PS00379">
    <property type="entry name" value="CDP_ALCOHOL_P_TRANSF"/>
    <property type="match status" value="1"/>
</dbReference>
<evidence type="ECO:0000256" key="2">
    <source>
        <dbReference type="RuleBase" id="RU003750"/>
    </source>
</evidence>
<keyword evidence="3" id="KW-0812">Transmembrane</keyword>
<accession>A0A1N6FNH0</accession>